<evidence type="ECO:0000313" key="6">
    <source>
        <dbReference type="EMBL" id="BAL57049.1"/>
    </source>
</evidence>
<comment type="cofactor">
    <cofactor evidence="1">
        <name>[4Fe-4S] cluster</name>
        <dbReference type="ChEBI" id="CHEBI:49883"/>
    </cofactor>
</comment>
<protein>
    <submittedName>
        <fullName evidence="6">(R)-hydroxyglutaryl-CoA dehydratase activator</fullName>
    </submittedName>
</protein>
<dbReference type="Gene3D" id="3.30.420.40">
    <property type="match status" value="2"/>
</dbReference>
<accession>H5SLL3</accession>
<reference evidence="6" key="2">
    <citation type="journal article" date="2012" name="PLoS ONE">
        <title>A Deeply Branching Thermophilic Bacterium with an Ancient Acetyl-CoA Pathway Dominates a Subsurface Ecosystem.</title>
        <authorList>
            <person name="Takami H."/>
            <person name="Noguchi H."/>
            <person name="Takaki Y."/>
            <person name="Uchiyama I."/>
            <person name="Toyoda A."/>
            <person name="Nishi S."/>
            <person name="Chee G.-J."/>
            <person name="Arai W."/>
            <person name="Nunoura T."/>
            <person name="Itoh T."/>
            <person name="Hattori M."/>
            <person name="Takai K."/>
        </authorList>
    </citation>
    <scope>NUCLEOTIDE SEQUENCE</scope>
</reference>
<proteinExistence type="predicted"/>
<dbReference type="NCBIfam" id="TIGR00241">
    <property type="entry name" value="CoA_E_activ"/>
    <property type="match status" value="1"/>
</dbReference>
<keyword evidence="4" id="KW-0411">Iron-sulfur</keyword>
<dbReference type="InterPro" id="IPR051805">
    <property type="entry name" value="Dehydratase_Activator_Redct"/>
</dbReference>
<organism evidence="6">
    <name type="scientific">uncultured crenarchaeote</name>
    <dbReference type="NCBI Taxonomy" id="29281"/>
    <lineage>
        <taxon>Archaea</taxon>
        <taxon>Thermoproteota</taxon>
        <taxon>environmental samples</taxon>
    </lineage>
</organism>
<dbReference type="SUPFAM" id="SSF53067">
    <property type="entry name" value="Actin-like ATPase domain"/>
    <property type="match status" value="1"/>
</dbReference>
<reference evidence="6" key="1">
    <citation type="journal article" date="2005" name="Environ. Microbiol.">
        <title>Genetic and functional properties of uncultivated thermophilic crenarchaeotes from a subsurface gold mine as revealed by analysis of genome fragments.</title>
        <authorList>
            <person name="Nunoura T."/>
            <person name="Hirayama H."/>
            <person name="Takami H."/>
            <person name="Oida H."/>
            <person name="Nishi S."/>
            <person name="Shimamura S."/>
            <person name="Suzuki Y."/>
            <person name="Inagaki F."/>
            <person name="Takai K."/>
            <person name="Nealson K.H."/>
            <person name="Horikoshi K."/>
        </authorList>
    </citation>
    <scope>NUCLEOTIDE SEQUENCE</scope>
</reference>
<dbReference type="Pfam" id="PF01869">
    <property type="entry name" value="BcrAD_BadFG"/>
    <property type="match status" value="1"/>
</dbReference>
<keyword evidence="2" id="KW-0479">Metal-binding</keyword>
<dbReference type="PANTHER" id="PTHR32329:SF2">
    <property type="entry name" value="BIFUNCTIONAL PROTEIN [INCLUDES 2-HYDROXYACYL-COA DEHYDRATASE (N-TER) AND ITS ACTIVATOR DOMAIN (C_TERM)"/>
    <property type="match status" value="1"/>
</dbReference>
<evidence type="ECO:0000256" key="1">
    <source>
        <dbReference type="ARBA" id="ARBA00001966"/>
    </source>
</evidence>
<dbReference type="EMBL" id="AP011764">
    <property type="protein sequence ID" value="BAL57049.1"/>
    <property type="molecule type" value="Genomic_DNA"/>
</dbReference>
<gene>
    <name evidence="6" type="ORF">HGMM_F46F11C38</name>
</gene>
<evidence type="ECO:0000256" key="2">
    <source>
        <dbReference type="ARBA" id="ARBA00022723"/>
    </source>
</evidence>
<evidence type="ECO:0000259" key="5">
    <source>
        <dbReference type="Pfam" id="PF01869"/>
    </source>
</evidence>
<evidence type="ECO:0000256" key="4">
    <source>
        <dbReference type="ARBA" id="ARBA00023014"/>
    </source>
</evidence>
<dbReference type="InterPro" id="IPR043129">
    <property type="entry name" value="ATPase_NBD"/>
</dbReference>
<dbReference type="InterPro" id="IPR008275">
    <property type="entry name" value="CoA_E_activase_dom"/>
</dbReference>
<dbReference type="GO" id="GO:0051536">
    <property type="term" value="F:iron-sulfur cluster binding"/>
    <property type="evidence" value="ECO:0007669"/>
    <property type="project" value="UniProtKB-KW"/>
</dbReference>
<keyword evidence="3" id="KW-0408">Iron</keyword>
<dbReference type="CDD" id="cd24105">
    <property type="entry name" value="ASKHA_NBD_benz_CoA_BcrD_BadG"/>
    <property type="match status" value="1"/>
</dbReference>
<dbReference type="InterPro" id="IPR002731">
    <property type="entry name" value="ATPase_BadF"/>
</dbReference>
<dbReference type="PANTHER" id="PTHR32329">
    <property type="entry name" value="BIFUNCTIONAL PROTEIN [INCLUDES 2-HYDROXYACYL-COA DEHYDRATASE (N-TER) AND ITS ACTIVATOR DOMAIN (C_TERM)-RELATED"/>
    <property type="match status" value="1"/>
</dbReference>
<evidence type="ECO:0000256" key="3">
    <source>
        <dbReference type="ARBA" id="ARBA00023004"/>
    </source>
</evidence>
<feature type="domain" description="ATPase BadF/BadG/BcrA/BcrD type" evidence="5">
    <location>
        <begin position="4"/>
        <end position="253"/>
    </location>
</feature>
<sequence length="266" mass="28889">MITVGIDVGTRSTKIAFMEDGEKIIALDAAPSGYKFDETASKLLQSCIDRLGLKREDIAMVITTGFGRYRIQFRDLNVTELTAHAKGAKYFFPETRTVVDVGAGNSRVSKIDSNGKVTSFRVSDKCAAGGGGFLEKIAYYSGLEVDKVGDIAIESRNPIEISTVCSIFAESEVINLMTQEVPLPDILMGAHRSLVGRISVMVKALKMEPEVTLTGGLVRNKAFVKALEEKLGLKVNADERLYYSGAVGAAILAWRRLLKKGMEVVA</sequence>
<dbReference type="GO" id="GO:0046872">
    <property type="term" value="F:metal ion binding"/>
    <property type="evidence" value="ECO:0007669"/>
    <property type="project" value="UniProtKB-KW"/>
</dbReference>
<dbReference type="AlphaFoldDB" id="H5SLL3"/>
<name>H5SLL3_9CREN</name>